<keyword evidence="1" id="KW-0812">Transmembrane</keyword>
<dbReference type="EMBL" id="FNKD01000002">
    <property type="protein sequence ID" value="SDQ50109.1"/>
    <property type="molecule type" value="Genomic_DNA"/>
</dbReference>
<keyword evidence="3" id="KW-1185">Reference proteome</keyword>
<evidence type="ECO:0000256" key="1">
    <source>
        <dbReference type="SAM" id="Phobius"/>
    </source>
</evidence>
<name>A0A1H1BDU9_9BACI</name>
<sequence>MTVVTVIFKWRYRIVNTLLAISFLRRIAVMITMNMPAIRNKILPNLFSRSTN</sequence>
<evidence type="ECO:0000313" key="2">
    <source>
        <dbReference type="EMBL" id="SDQ50109.1"/>
    </source>
</evidence>
<organism evidence="2 3">
    <name type="scientific">Virgibacillus salinus</name>
    <dbReference type="NCBI Taxonomy" id="553311"/>
    <lineage>
        <taxon>Bacteria</taxon>
        <taxon>Bacillati</taxon>
        <taxon>Bacillota</taxon>
        <taxon>Bacilli</taxon>
        <taxon>Bacillales</taxon>
        <taxon>Bacillaceae</taxon>
        <taxon>Virgibacillus</taxon>
    </lineage>
</organism>
<reference evidence="2 3" key="1">
    <citation type="submission" date="2016-10" db="EMBL/GenBank/DDBJ databases">
        <authorList>
            <person name="de Groot N.N."/>
        </authorList>
    </citation>
    <scope>NUCLEOTIDE SEQUENCE [LARGE SCALE GENOMIC DNA]</scope>
    <source>
        <strain evidence="2 3">CGMCC 1.10449</strain>
    </source>
</reference>
<accession>A0A1H1BDU9</accession>
<proteinExistence type="predicted"/>
<keyword evidence="1" id="KW-0472">Membrane</keyword>
<protein>
    <submittedName>
        <fullName evidence="2">Uncharacterized protein</fullName>
    </submittedName>
</protein>
<gene>
    <name evidence="2" type="ORF">SAMN05216231_1720</name>
</gene>
<dbReference type="STRING" id="553311.SAMN05216231_1720"/>
<feature type="transmembrane region" description="Helical" evidence="1">
    <location>
        <begin position="12"/>
        <end position="33"/>
    </location>
</feature>
<keyword evidence="1" id="KW-1133">Transmembrane helix</keyword>
<dbReference type="Proteomes" id="UP000199444">
    <property type="component" value="Unassembled WGS sequence"/>
</dbReference>
<dbReference type="AlphaFoldDB" id="A0A1H1BDU9"/>
<evidence type="ECO:0000313" key="3">
    <source>
        <dbReference type="Proteomes" id="UP000199444"/>
    </source>
</evidence>